<dbReference type="PANTHER" id="PTHR19879:SF9">
    <property type="entry name" value="TRANSCRIPTION INITIATION FACTOR TFIID SUBUNIT 5"/>
    <property type="match status" value="1"/>
</dbReference>
<proteinExistence type="predicted"/>
<protein>
    <submittedName>
        <fullName evidence="3">WD40 repeat protein</fullName>
    </submittedName>
</protein>
<dbReference type="Proteomes" id="UP000781958">
    <property type="component" value="Unassembled WGS sequence"/>
</dbReference>
<dbReference type="PANTHER" id="PTHR19879">
    <property type="entry name" value="TRANSCRIPTION INITIATION FACTOR TFIID"/>
    <property type="match status" value="1"/>
</dbReference>
<dbReference type="EMBL" id="JAGINP010000004">
    <property type="protein sequence ID" value="MBP2291722.1"/>
    <property type="molecule type" value="Genomic_DNA"/>
</dbReference>
<keyword evidence="2" id="KW-0732">Signal</keyword>
<dbReference type="Pfam" id="PF00400">
    <property type="entry name" value="WD40"/>
    <property type="match status" value="1"/>
</dbReference>
<comment type="caution">
    <text evidence="3">The sequence shown here is derived from an EMBL/GenBank/DDBJ whole genome shotgun (WGS) entry which is preliminary data.</text>
</comment>
<feature type="chain" id="PRO_5046976450" evidence="2">
    <location>
        <begin position="38"/>
        <end position="868"/>
    </location>
</feature>
<evidence type="ECO:0000313" key="4">
    <source>
        <dbReference type="Proteomes" id="UP000781958"/>
    </source>
</evidence>
<organism evidence="3 4">
    <name type="scientific">Azospirillum rugosum</name>
    <dbReference type="NCBI Taxonomy" id="416170"/>
    <lineage>
        <taxon>Bacteria</taxon>
        <taxon>Pseudomonadati</taxon>
        <taxon>Pseudomonadota</taxon>
        <taxon>Alphaproteobacteria</taxon>
        <taxon>Rhodospirillales</taxon>
        <taxon>Azospirillaceae</taxon>
        <taxon>Azospirillum</taxon>
    </lineage>
</organism>
<dbReference type="InterPro" id="IPR015943">
    <property type="entry name" value="WD40/YVTN_repeat-like_dom_sf"/>
</dbReference>
<dbReference type="PROSITE" id="PS00018">
    <property type="entry name" value="EF_HAND_1"/>
    <property type="match status" value="1"/>
</dbReference>
<sequence length="868" mass="92544">MDALFRHSPRNLLTRRIRRVAGLLPALLALTPLPALSQSDKALYDRPTLVVDPGRHTAIIKRASVDAAGRFAVTGSDDKTVRVWSMEDGTLQRTIRLPAGPGHVGKAFAVAISPDGSLIVVGGWTAGSEESQQIYIFDRASGALLKRIGGLPNVVHHLVFSLDGLYLAATLGKTEGLRVYDRAADWTEIARDTDYGGDSYGAAFSKDGRLATVSYDGRIRLYGPDFAKPVIQETRAGRRPYGIAFSPDGKRLAVGFRDSASVEILDGRTLARQPGPDTSGMGDGALPKVAWSTDGRTLLAGGSYIRTDGKSSLVTWSGAGWAERDVLTATDDIYTSVLPLAGGGMLVAAADPYLASLNADGVPLWVQGSPKADFRMQKRTLSASADGTVVDFGYEVWGKAPVRFDLRTLRLSAIKQDGTTVPPRQTGLPIANWEGSDHPTLDGMPLPLIPFEWSRSMAIAPDGQGFVLGADWSLRAFDAKGQPQWSRHVPSVVWAVNVTGDGRLVVAAYANGTIRWHRMDDGRELLAFMPLVDRVNWVAWTPEGFYAATPGARGVLKWHINHGWDAAAEAIPVADIPNLYRPDALPLVLREMETARALGLADMAAAREAVRRRTGAAPGARLHVLTVGIDNYGEKAKGLGLTYAAKDARDVMAALDGEQGTPYGKVLAQSLTDKDATRGGILDALSAMRAGMRGSDPTQDLVVILLSGHGAVIDGEFHVIAHGVDTLQPSRMAAASLSLSELRRQVELLAQKGRVLLLLDTCHSGAVGGTRAPNAKALSAALAGSNVTVITSSSADQKSYESARWGHGAFTFALLEAFGKVADTDRNGMISASELVAHLAKRVPDLTEGAQTTGMEMRFESDLFAAGL</sequence>
<dbReference type="RefSeq" id="WP_209765296.1">
    <property type="nucleotide sequence ID" value="NZ_JAGINP010000004.1"/>
</dbReference>
<gene>
    <name evidence="3" type="ORF">J2851_001471</name>
</gene>
<dbReference type="PROSITE" id="PS50082">
    <property type="entry name" value="WD_REPEATS_2"/>
    <property type="match status" value="1"/>
</dbReference>
<evidence type="ECO:0000313" key="3">
    <source>
        <dbReference type="EMBL" id="MBP2291722.1"/>
    </source>
</evidence>
<dbReference type="InterPro" id="IPR018247">
    <property type="entry name" value="EF_Hand_1_Ca_BS"/>
</dbReference>
<evidence type="ECO:0000256" key="2">
    <source>
        <dbReference type="SAM" id="SignalP"/>
    </source>
</evidence>
<dbReference type="PROSITE" id="PS50294">
    <property type="entry name" value="WD_REPEATS_REGION"/>
    <property type="match status" value="1"/>
</dbReference>
<dbReference type="Gene3D" id="2.130.10.10">
    <property type="entry name" value="YVTN repeat-like/Quinoprotein amine dehydrogenase"/>
    <property type="match status" value="2"/>
</dbReference>
<dbReference type="InterPro" id="IPR001680">
    <property type="entry name" value="WD40_rpt"/>
</dbReference>
<name>A0ABS4SGN3_9PROT</name>
<dbReference type="SUPFAM" id="SSF50969">
    <property type="entry name" value="YVTN repeat-like/Quinoprotein amine dehydrogenase"/>
    <property type="match status" value="1"/>
</dbReference>
<keyword evidence="4" id="KW-1185">Reference proteome</keyword>
<dbReference type="InterPro" id="IPR011044">
    <property type="entry name" value="Quino_amine_DH_bsu"/>
</dbReference>
<evidence type="ECO:0000256" key="1">
    <source>
        <dbReference type="PROSITE-ProRule" id="PRU00221"/>
    </source>
</evidence>
<feature type="repeat" description="WD" evidence="1">
    <location>
        <begin position="53"/>
        <end position="94"/>
    </location>
</feature>
<dbReference type="SMART" id="SM00320">
    <property type="entry name" value="WD40"/>
    <property type="match status" value="6"/>
</dbReference>
<accession>A0ABS4SGN3</accession>
<keyword evidence="1" id="KW-0853">WD repeat</keyword>
<feature type="signal peptide" evidence="2">
    <location>
        <begin position="1"/>
        <end position="37"/>
    </location>
</feature>
<dbReference type="SUPFAM" id="SSF69322">
    <property type="entry name" value="Tricorn protease domain 2"/>
    <property type="match status" value="1"/>
</dbReference>
<reference evidence="3 4" key="1">
    <citation type="submission" date="2021-03" db="EMBL/GenBank/DDBJ databases">
        <title>Genomic Encyclopedia of Type Strains, Phase III (KMG-III): the genomes of soil and plant-associated and newly described type strains.</title>
        <authorList>
            <person name="Whitman W."/>
        </authorList>
    </citation>
    <scope>NUCLEOTIDE SEQUENCE [LARGE SCALE GENOMIC DNA]</scope>
    <source>
        <strain evidence="3 4">IMMIB AFH-6</strain>
    </source>
</reference>
<dbReference type="Gene3D" id="3.40.50.1460">
    <property type="match status" value="1"/>
</dbReference>